<dbReference type="EMBL" id="JACHWR010000001">
    <property type="protein sequence ID" value="MBB3040983.1"/>
    <property type="molecule type" value="Genomic_DNA"/>
</dbReference>
<gene>
    <name evidence="2" type="ORF">FHU40_000784</name>
</gene>
<evidence type="ECO:0000313" key="3">
    <source>
        <dbReference type="Proteomes" id="UP000589626"/>
    </source>
</evidence>
<feature type="transmembrane region" description="Helical" evidence="1">
    <location>
        <begin position="15"/>
        <end position="38"/>
    </location>
</feature>
<dbReference type="Proteomes" id="UP000589626">
    <property type="component" value="Unassembled WGS sequence"/>
</dbReference>
<keyword evidence="1" id="KW-0812">Transmembrane</keyword>
<reference evidence="2 3" key="1">
    <citation type="submission" date="2020-08" db="EMBL/GenBank/DDBJ databases">
        <title>Sequencing the genomes of 1000 actinobacteria strains.</title>
        <authorList>
            <person name="Klenk H.-P."/>
        </authorList>
    </citation>
    <scope>NUCLEOTIDE SEQUENCE [LARGE SCALE GENOMIC DNA]</scope>
    <source>
        <strain evidence="2 3">DSM 105498</strain>
    </source>
</reference>
<protein>
    <submittedName>
        <fullName evidence="2">Uncharacterized protein</fullName>
    </submittedName>
</protein>
<keyword evidence="1" id="KW-0472">Membrane</keyword>
<sequence length="109" mass="11940">MTDYPPILLLLVPDVALVAAVAFLALWGLVSFPFAVLVGRMLRDQAAEDAVTARDFGEPTREQIEAGWLFDDPAFIDTPIYAEMRREEDVWFAASVLADIDELPGGDAA</sequence>
<dbReference type="AlphaFoldDB" id="A0A7W4YZP9"/>
<evidence type="ECO:0000313" key="2">
    <source>
        <dbReference type="EMBL" id="MBB3040983.1"/>
    </source>
</evidence>
<dbReference type="RefSeq" id="WP_183590944.1">
    <property type="nucleotide sequence ID" value="NZ_JACHWR010000001.1"/>
</dbReference>
<evidence type="ECO:0000256" key="1">
    <source>
        <dbReference type="SAM" id="Phobius"/>
    </source>
</evidence>
<organism evidence="2 3">
    <name type="scientific">Nocardioides soli</name>
    <dbReference type="NCBI Taxonomy" id="1036020"/>
    <lineage>
        <taxon>Bacteria</taxon>
        <taxon>Bacillati</taxon>
        <taxon>Actinomycetota</taxon>
        <taxon>Actinomycetes</taxon>
        <taxon>Propionibacteriales</taxon>
        <taxon>Nocardioidaceae</taxon>
        <taxon>Nocardioides</taxon>
    </lineage>
</organism>
<name>A0A7W4YZP9_9ACTN</name>
<keyword evidence="3" id="KW-1185">Reference proteome</keyword>
<keyword evidence="1" id="KW-1133">Transmembrane helix</keyword>
<accession>A0A7W4YZP9</accession>
<comment type="caution">
    <text evidence="2">The sequence shown here is derived from an EMBL/GenBank/DDBJ whole genome shotgun (WGS) entry which is preliminary data.</text>
</comment>
<proteinExistence type="predicted"/>